<evidence type="ECO:0000259" key="1">
    <source>
        <dbReference type="Pfam" id="PF07879"/>
    </source>
</evidence>
<keyword evidence="3" id="KW-1185">Reference proteome</keyword>
<feature type="domain" description="PHA accumulation regulator DNA-binding N-terminal" evidence="1">
    <location>
        <begin position="5"/>
        <end position="63"/>
    </location>
</feature>
<proteinExistence type="predicted"/>
<dbReference type="GO" id="GO:0003677">
    <property type="term" value="F:DNA binding"/>
    <property type="evidence" value="ECO:0007669"/>
    <property type="project" value="UniProtKB-KW"/>
</dbReference>
<reference evidence="3" key="1">
    <citation type="journal article" date="2019" name="Int. J. Syst. Evol. Microbiol.">
        <title>The Global Catalogue of Microorganisms (GCM) 10K type strain sequencing project: providing services to taxonomists for standard genome sequencing and annotation.</title>
        <authorList>
            <consortium name="The Broad Institute Genomics Platform"/>
            <consortium name="The Broad Institute Genome Sequencing Center for Infectious Disease"/>
            <person name="Wu L."/>
            <person name="Ma J."/>
        </authorList>
    </citation>
    <scope>NUCLEOTIDE SEQUENCE [LARGE SCALE GENOMIC DNA]</scope>
    <source>
        <strain evidence="3">CCUG 59858</strain>
    </source>
</reference>
<keyword evidence="2" id="KW-0238">DNA-binding</keyword>
<organism evidence="2 3">
    <name type="scientific">Legionella dresdenensis</name>
    <dbReference type="NCBI Taxonomy" id="450200"/>
    <lineage>
        <taxon>Bacteria</taxon>
        <taxon>Pseudomonadati</taxon>
        <taxon>Pseudomonadota</taxon>
        <taxon>Gammaproteobacteria</taxon>
        <taxon>Legionellales</taxon>
        <taxon>Legionellaceae</taxon>
        <taxon>Legionella</taxon>
    </lineage>
</organism>
<accession>A0ABV8CFQ1</accession>
<dbReference type="InterPro" id="IPR012909">
    <property type="entry name" value="PHA_DNA-bd_N"/>
</dbReference>
<dbReference type="RefSeq" id="WP_382342505.1">
    <property type="nucleotide sequence ID" value="NZ_JBHSAB010000014.1"/>
</dbReference>
<name>A0ABV8CFQ1_9GAMM</name>
<protein>
    <submittedName>
        <fullName evidence="2">Polyhydroxyalkanoate synthesis regulator DNA-binding domain-containing protein</fullName>
    </submittedName>
</protein>
<dbReference type="Proteomes" id="UP001595758">
    <property type="component" value="Unassembled WGS sequence"/>
</dbReference>
<gene>
    <name evidence="2" type="ORF">ACFORL_07090</name>
</gene>
<comment type="caution">
    <text evidence="2">The sequence shown here is derived from an EMBL/GenBank/DDBJ whole genome shotgun (WGS) entry which is preliminary data.</text>
</comment>
<dbReference type="Pfam" id="PF07879">
    <property type="entry name" value="PHB_acc_N"/>
    <property type="match status" value="1"/>
</dbReference>
<evidence type="ECO:0000313" key="2">
    <source>
        <dbReference type="EMBL" id="MFC3908840.1"/>
    </source>
</evidence>
<sequence length="134" mass="15848">MKPRLIKKYKNRRLYDTEISQYITVEELQRYVLEQIPFRVEDAATEADITSATLLQIFVDMENGPSKFFTADMLRQLIIAAHHPMHQAFKSGLEGLFNMMEKSTHTNPYKQATDAWQQQMDTITKQWQNLFKFK</sequence>
<dbReference type="EMBL" id="JBHSAB010000014">
    <property type="protein sequence ID" value="MFC3908840.1"/>
    <property type="molecule type" value="Genomic_DNA"/>
</dbReference>
<evidence type="ECO:0000313" key="3">
    <source>
        <dbReference type="Proteomes" id="UP001595758"/>
    </source>
</evidence>